<dbReference type="InterPro" id="IPR008538">
    <property type="entry name" value="Uma2"/>
</dbReference>
<sequence>MEPAGVAMVAEVTAGRPDQDRIAKRHCYARAGIPLHLLIDRDKSQVSVFGKPQRDECTEVRLAPFGESLAPPDPFGFELDTKPFLRAVGPAGGGQPRVAIARRKKVRLAGRSASRRMK</sequence>
<evidence type="ECO:0000313" key="3">
    <source>
        <dbReference type="Proteomes" id="UP000617734"/>
    </source>
</evidence>
<evidence type="ECO:0000259" key="1">
    <source>
        <dbReference type="Pfam" id="PF05685"/>
    </source>
</evidence>
<dbReference type="Pfam" id="PF05685">
    <property type="entry name" value="Uma2"/>
    <property type="match status" value="1"/>
</dbReference>
<name>A0A919D9P5_9ACTN</name>
<reference evidence="2" key="1">
    <citation type="journal article" date="2014" name="Int. J. Syst. Evol. Microbiol.">
        <title>Complete genome sequence of Corynebacterium casei LMG S-19264T (=DSM 44701T), isolated from a smear-ripened cheese.</title>
        <authorList>
            <consortium name="US DOE Joint Genome Institute (JGI-PGF)"/>
            <person name="Walter F."/>
            <person name="Albersmeier A."/>
            <person name="Kalinowski J."/>
            <person name="Ruckert C."/>
        </authorList>
    </citation>
    <scope>NUCLEOTIDE SEQUENCE</scope>
    <source>
        <strain evidence="2">JCM 4646</strain>
    </source>
</reference>
<dbReference type="Proteomes" id="UP000617734">
    <property type="component" value="Unassembled WGS sequence"/>
</dbReference>
<reference evidence="2" key="2">
    <citation type="submission" date="2020-09" db="EMBL/GenBank/DDBJ databases">
        <authorList>
            <person name="Sun Q."/>
            <person name="Ohkuma M."/>
        </authorList>
    </citation>
    <scope>NUCLEOTIDE SEQUENCE</scope>
    <source>
        <strain evidence="2">JCM 4646</strain>
    </source>
</reference>
<proteinExistence type="predicted"/>
<dbReference type="InterPro" id="IPR012296">
    <property type="entry name" value="Nuclease_put_TT1808"/>
</dbReference>
<dbReference type="PANTHER" id="PTHR35400">
    <property type="entry name" value="SLR1083 PROTEIN"/>
    <property type="match status" value="1"/>
</dbReference>
<organism evidence="2 3">
    <name type="scientific">Kitasatospora indigofera</name>
    <dbReference type="NCBI Taxonomy" id="67307"/>
    <lineage>
        <taxon>Bacteria</taxon>
        <taxon>Bacillati</taxon>
        <taxon>Actinomycetota</taxon>
        <taxon>Actinomycetes</taxon>
        <taxon>Kitasatosporales</taxon>
        <taxon>Streptomycetaceae</taxon>
        <taxon>Kitasatospora</taxon>
    </lineage>
</organism>
<dbReference type="Gene3D" id="3.90.1570.10">
    <property type="entry name" value="tt1808, chain A"/>
    <property type="match status" value="1"/>
</dbReference>
<dbReference type="PANTHER" id="PTHR35400:SF3">
    <property type="entry name" value="SLL1072 PROTEIN"/>
    <property type="match status" value="1"/>
</dbReference>
<keyword evidence="3" id="KW-1185">Reference proteome</keyword>
<gene>
    <name evidence="2" type="ORF">GCM10018781_74410</name>
</gene>
<dbReference type="InterPro" id="IPR011335">
    <property type="entry name" value="Restrct_endonuc-II-like"/>
</dbReference>
<dbReference type="EMBL" id="BNBO01000076">
    <property type="protein sequence ID" value="GHE24490.1"/>
    <property type="molecule type" value="Genomic_DNA"/>
</dbReference>
<evidence type="ECO:0000313" key="2">
    <source>
        <dbReference type="EMBL" id="GHE24490.1"/>
    </source>
</evidence>
<feature type="domain" description="Putative restriction endonuclease" evidence="1">
    <location>
        <begin position="6"/>
        <end position="80"/>
    </location>
</feature>
<protein>
    <recommendedName>
        <fullName evidence="1">Putative restriction endonuclease domain-containing protein</fullName>
    </recommendedName>
</protein>
<comment type="caution">
    <text evidence="2">The sequence shown here is derived from an EMBL/GenBank/DDBJ whole genome shotgun (WGS) entry which is preliminary data.</text>
</comment>
<accession>A0A919D9P5</accession>
<dbReference type="AlphaFoldDB" id="A0A919D9P5"/>
<dbReference type="SUPFAM" id="SSF52980">
    <property type="entry name" value="Restriction endonuclease-like"/>
    <property type="match status" value="1"/>
</dbReference>